<dbReference type="VEuPathDB" id="FungiDB:MAPG_09794"/>
<dbReference type="GO" id="GO:0020037">
    <property type="term" value="F:heme binding"/>
    <property type="evidence" value="ECO:0007669"/>
    <property type="project" value="InterPro"/>
</dbReference>
<comment type="cofactor">
    <cofactor evidence="1">
        <name>heme</name>
        <dbReference type="ChEBI" id="CHEBI:30413"/>
    </cofactor>
</comment>
<dbReference type="PRINTS" id="PR00463">
    <property type="entry name" value="EP450I"/>
</dbReference>
<evidence type="ECO:0000256" key="7">
    <source>
        <dbReference type="ARBA" id="ARBA00023033"/>
    </source>
</evidence>
<comment type="similarity">
    <text evidence="2">Belongs to the cytochrome P450 family.</text>
</comment>
<protein>
    <recommendedName>
        <fullName evidence="10">O-methylsterigmatocystin oxidoreductase</fullName>
    </recommendedName>
</protein>
<keyword evidence="5" id="KW-0560">Oxidoreductase</keyword>
<dbReference type="GO" id="GO:0004497">
    <property type="term" value="F:monooxygenase activity"/>
    <property type="evidence" value="ECO:0007669"/>
    <property type="project" value="UniProtKB-KW"/>
</dbReference>
<proteinExistence type="inferred from homology"/>
<keyword evidence="7" id="KW-0503">Monooxygenase</keyword>
<reference evidence="9" key="2">
    <citation type="submission" date="2011-03" db="EMBL/GenBank/DDBJ databases">
        <title>Annotation of Magnaporthe poae ATCC 64411.</title>
        <authorList>
            <person name="Ma L.-J."/>
            <person name="Dead R."/>
            <person name="Young S.K."/>
            <person name="Zeng Q."/>
            <person name="Gargeya S."/>
            <person name="Fitzgerald M."/>
            <person name="Haas B."/>
            <person name="Abouelleil A."/>
            <person name="Alvarado L."/>
            <person name="Arachchi H.M."/>
            <person name="Berlin A."/>
            <person name="Brown A."/>
            <person name="Chapman S.B."/>
            <person name="Chen Z."/>
            <person name="Dunbar C."/>
            <person name="Freedman E."/>
            <person name="Gearin G."/>
            <person name="Gellesch M."/>
            <person name="Goldberg J."/>
            <person name="Griggs A."/>
            <person name="Gujja S."/>
            <person name="Heiman D."/>
            <person name="Howarth C."/>
            <person name="Larson L."/>
            <person name="Lui A."/>
            <person name="MacDonald P.J.P."/>
            <person name="Mehta T."/>
            <person name="Montmayeur A."/>
            <person name="Murphy C."/>
            <person name="Neiman D."/>
            <person name="Pearson M."/>
            <person name="Priest M."/>
            <person name="Roberts A."/>
            <person name="Saif S."/>
            <person name="Shea T."/>
            <person name="Shenoy N."/>
            <person name="Sisk P."/>
            <person name="Stolte C."/>
            <person name="Sykes S."/>
            <person name="Yandava C."/>
            <person name="Wortman J."/>
            <person name="Nusbaum C."/>
            <person name="Birren B."/>
        </authorList>
    </citation>
    <scope>NUCLEOTIDE SEQUENCE</scope>
    <source>
        <strain evidence="9">ATCC 64411</strain>
    </source>
</reference>
<dbReference type="GO" id="GO:0016705">
    <property type="term" value="F:oxidoreductase activity, acting on paired donors, with incorporation or reduction of molecular oxygen"/>
    <property type="evidence" value="ECO:0007669"/>
    <property type="project" value="InterPro"/>
</dbReference>
<dbReference type="Gene3D" id="1.10.630.10">
    <property type="entry name" value="Cytochrome P450"/>
    <property type="match status" value="1"/>
</dbReference>
<dbReference type="GO" id="GO:0005506">
    <property type="term" value="F:iron ion binding"/>
    <property type="evidence" value="ECO:0007669"/>
    <property type="project" value="InterPro"/>
</dbReference>
<evidence type="ECO:0000256" key="5">
    <source>
        <dbReference type="ARBA" id="ARBA00023002"/>
    </source>
</evidence>
<evidence type="ECO:0000256" key="2">
    <source>
        <dbReference type="ARBA" id="ARBA00010617"/>
    </source>
</evidence>
<evidence type="ECO:0000256" key="3">
    <source>
        <dbReference type="ARBA" id="ARBA00022617"/>
    </source>
</evidence>
<feature type="non-terminal residue" evidence="9">
    <location>
        <position position="355"/>
    </location>
</feature>
<evidence type="ECO:0000256" key="8">
    <source>
        <dbReference type="SAM" id="MobiDB-lite"/>
    </source>
</evidence>
<dbReference type="InterPro" id="IPR001128">
    <property type="entry name" value="Cyt_P450"/>
</dbReference>
<evidence type="ECO:0000313" key="9">
    <source>
        <dbReference type="EMBL" id="KLU91273.1"/>
    </source>
</evidence>
<feature type="region of interest" description="Disordered" evidence="8">
    <location>
        <begin position="29"/>
        <end position="49"/>
    </location>
</feature>
<dbReference type="InterPro" id="IPR050364">
    <property type="entry name" value="Cytochrome_P450_fung"/>
</dbReference>
<dbReference type="AlphaFoldDB" id="A0A0H2U543"/>
<name>A0A0H2U543_MAGP6</name>
<dbReference type="Pfam" id="PF00067">
    <property type="entry name" value="p450"/>
    <property type="match status" value="1"/>
</dbReference>
<dbReference type="SUPFAM" id="SSF48264">
    <property type="entry name" value="Cytochrome P450"/>
    <property type="match status" value="1"/>
</dbReference>
<keyword evidence="4" id="KW-0479">Metal-binding</keyword>
<organism evidence="9">
    <name type="scientific">Magnaporthiopsis poae (strain ATCC 64411 / 73-15)</name>
    <name type="common">Kentucky bluegrass fungus</name>
    <name type="synonym">Magnaporthe poae</name>
    <dbReference type="NCBI Taxonomy" id="644358"/>
    <lineage>
        <taxon>Eukaryota</taxon>
        <taxon>Fungi</taxon>
        <taxon>Dikarya</taxon>
        <taxon>Ascomycota</taxon>
        <taxon>Pezizomycotina</taxon>
        <taxon>Sordariomycetes</taxon>
        <taxon>Sordariomycetidae</taxon>
        <taxon>Magnaporthales</taxon>
        <taxon>Magnaporthaceae</taxon>
        <taxon>Magnaporthiopsis</taxon>
    </lineage>
</organism>
<evidence type="ECO:0000256" key="1">
    <source>
        <dbReference type="ARBA" id="ARBA00001971"/>
    </source>
</evidence>
<reference evidence="9" key="1">
    <citation type="submission" date="2010-05" db="EMBL/GenBank/DDBJ databases">
        <title>The Genome Sequence of Magnaporthe poae strain ATCC 64411.</title>
        <authorList>
            <consortium name="The Broad Institute Genome Sequencing Platform"/>
            <consortium name="Broad Institute Genome Sequencing Center for Infectious Disease"/>
            <person name="Ma L.-J."/>
            <person name="Dead R."/>
            <person name="Young S."/>
            <person name="Zeng Q."/>
            <person name="Koehrsen M."/>
            <person name="Alvarado L."/>
            <person name="Berlin A."/>
            <person name="Chapman S.B."/>
            <person name="Chen Z."/>
            <person name="Freedman E."/>
            <person name="Gellesch M."/>
            <person name="Goldberg J."/>
            <person name="Griggs A."/>
            <person name="Gujja S."/>
            <person name="Heilman E.R."/>
            <person name="Heiman D."/>
            <person name="Hepburn T."/>
            <person name="Howarth C."/>
            <person name="Jen D."/>
            <person name="Larson L."/>
            <person name="Mehta T."/>
            <person name="Neiman D."/>
            <person name="Pearson M."/>
            <person name="Roberts A."/>
            <person name="Saif S."/>
            <person name="Shea T."/>
            <person name="Shenoy N."/>
            <person name="Sisk P."/>
            <person name="Stolte C."/>
            <person name="Sykes S."/>
            <person name="Walk T."/>
            <person name="White J."/>
            <person name="Yandava C."/>
            <person name="Haas B."/>
            <person name="Nusbaum C."/>
            <person name="Birren B."/>
        </authorList>
    </citation>
    <scope>NUCLEOTIDE SEQUENCE</scope>
    <source>
        <strain evidence="9">ATCC 64411</strain>
    </source>
</reference>
<keyword evidence="3" id="KW-0349">Heme</keyword>
<keyword evidence="6" id="KW-0408">Iron</keyword>
<sequence>MLQGTIPFPVWVLLTVLVGAHVAYRSVSSRRRPGGHSKLPLPPGPKPAPLLGNLNDVPKPGVVEYTHWLPHKDRYGPISSVTVMGNTLVLIHDLEVALDLLEHKGNASKTAGRPIMPFAQELVGYEKSLVFGSYNIAFRRKRALLHGAIGTAASAAHYRKDQEIESVRQLERILNDPKNLLKHFKRASSVNILKTTYGYTVNPSGPDPVLNNALQAMAEFPDVAKPFSWAVDFMPFLKHIPDWFPGASFKRKAKAYRRTLTNMAHLPYRFVQHQLASGVDSDCTLSRIIQKSEAECGDGRVAPEDENIMVWAAGSLFGAAVDTTSITLSAFTLAMLKYPDVQRKAQAEIDHVVGR</sequence>
<evidence type="ECO:0000256" key="6">
    <source>
        <dbReference type="ARBA" id="ARBA00023004"/>
    </source>
</evidence>
<dbReference type="InterPro" id="IPR036396">
    <property type="entry name" value="Cyt_P450_sf"/>
</dbReference>
<gene>
    <name evidence="9" type="ORF">MAPG_09794</name>
</gene>
<dbReference type="OrthoDB" id="2789670at2759"/>
<dbReference type="EMBL" id="GL876976">
    <property type="protein sequence ID" value="KLU91273.1"/>
    <property type="molecule type" value="Genomic_DNA"/>
</dbReference>
<dbReference type="PANTHER" id="PTHR46300:SF7">
    <property type="entry name" value="P450, PUTATIVE (EUROFUNG)-RELATED"/>
    <property type="match status" value="1"/>
</dbReference>
<dbReference type="PANTHER" id="PTHR46300">
    <property type="entry name" value="P450, PUTATIVE (EUROFUNG)-RELATED-RELATED"/>
    <property type="match status" value="1"/>
</dbReference>
<evidence type="ECO:0008006" key="10">
    <source>
        <dbReference type="Google" id="ProtNLM"/>
    </source>
</evidence>
<evidence type="ECO:0000256" key="4">
    <source>
        <dbReference type="ARBA" id="ARBA00022723"/>
    </source>
</evidence>
<dbReference type="InterPro" id="IPR002401">
    <property type="entry name" value="Cyt_P450_E_grp-I"/>
</dbReference>
<accession>A0A0H2U543</accession>